<accession>A0A1Y2I699</accession>
<keyword evidence="2" id="KW-1185">Reference proteome</keyword>
<evidence type="ECO:0000313" key="1">
    <source>
        <dbReference type="EMBL" id="OSC96655.1"/>
    </source>
</evidence>
<feature type="non-terminal residue" evidence="1">
    <location>
        <position position="1"/>
    </location>
</feature>
<dbReference type="OrthoDB" id="3031569at2759"/>
<feature type="non-terminal residue" evidence="1">
    <location>
        <position position="91"/>
    </location>
</feature>
<dbReference type="AlphaFoldDB" id="A0A1Y2I699"/>
<protein>
    <submittedName>
        <fullName evidence="1">Uncharacterized protein</fullName>
    </submittedName>
</protein>
<reference evidence="1 2" key="1">
    <citation type="journal article" date="2015" name="Biotechnol. Biofuels">
        <title>Enhanced degradation of softwood versus hardwood by the white-rot fungus Pycnoporus coccineus.</title>
        <authorList>
            <person name="Couturier M."/>
            <person name="Navarro D."/>
            <person name="Chevret D."/>
            <person name="Henrissat B."/>
            <person name="Piumi F."/>
            <person name="Ruiz-Duenas F.J."/>
            <person name="Martinez A.T."/>
            <person name="Grigoriev I.V."/>
            <person name="Riley R."/>
            <person name="Lipzen A."/>
            <person name="Berrin J.G."/>
            <person name="Master E.R."/>
            <person name="Rosso M.N."/>
        </authorList>
    </citation>
    <scope>NUCLEOTIDE SEQUENCE [LARGE SCALE GENOMIC DNA]</scope>
    <source>
        <strain evidence="1 2">BRFM310</strain>
    </source>
</reference>
<sequence length="91" mass="10417">LGAASPVFQKDGKRQSHLESLWTTLCTESVHLIWKLRCERVIQKEGKKHSVAEVESRWLQALERRRLMDGMVAKLSKGKSAASPRETKAMW</sequence>
<proteinExistence type="predicted"/>
<dbReference type="Proteomes" id="UP000193067">
    <property type="component" value="Unassembled WGS sequence"/>
</dbReference>
<evidence type="ECO:0000313" key="2">
    <source>
        <dbReference type="Proteomes" id="UP000193067"/>
    </source>
</evidence>
<name>A0A1Y2I699_TRAC3</name>
<gene>
    <name evidence="1" type="ORF">PYCCODRAFT_1335617</name>
</gene>
<organism evidence="1 2">
    <name type="scientific">Trametes coccinea (strain BRFM310)</name>
    <name type="common">Pycnoporus coccineus</name>
    <dbReference type="NCBI Taxonomy" id="1353009"/>
    <lineage>
        <taxon>Eukaryota</taxon>
        <taxon>Fungi</taxon>
        <taxon>Dikarya</taxon>
        <taxon>Basidiomycota</taxon>
        <taxon>Agaricomycotina</taxon>
        <taxon>Agaricomycetes</taxon>
        <taxon>Polyporales</taxon>
        <taxon>Polyporaceae</taxon>
        <taxon>Trametes</taxon>
    </lineage>
</organism>
<dbReference type="EMBL" id="KZ084171">
    <property type="protein sequence ID" value="OSC96655.1"/>
    <property type="molecule type" value="Genomic_DNA"/>
</dbReference>